<dbReference type="InterPro" id="IPR011009">
    <property type="entry name" value="Kinase-like_dom_sf"/>
</dbReference>
<accession>A0AAW1P0Y5</accession>
<dbReference type="AlphaFoldDB" id="A0AAW1P0Y5"/>
<gene>
    <name evidence="1" type="ORF">WJX72_005575</name>
</gene>
<comment type="caution">
    <text evidence="1">The sequence shown here is derived from an EMBL/GenBank/DDBJ whole genome shotgun (WGS) entry which is preliminary data.</text>
</comment>
<proteinExistence type="predicted"/>
<keyword evidence="2" id="KW-1185">Reference proteome</keyword>
<dbReference type="Proteomes" id="UP001489004">
    <property type="component" value="Unassembled WGS sequence"/>
</dbReference>
<evidence type="ECO:0000313" key="2">
    <source>
        <dbReference type="Proteomes" id="UP001489004"/>
    </source>
</evidence>
<dbReference type="EMBL" id="JALJOR010000025">
    <property type="protein sequence ID" value="KAK9803027.1"/>
    <property type="molecule type" value="Genomic_DNA"/>
</dbReference>
<reference evidence="1 2" key="1">
    <citation type="journal article" date="2024" name="Nat. Commun.">
        <title>Phylogenomics reveals the evolutionary origins of lichenization in chlorophyte algae.</title>
        <authorList>
            <person name="Puginier C."/>
            <person name="Libourel C."/>
            <person name="Otte J."/>
            <person name="Skaloud P."/>
            <person name="Haon M."/>
            <person name="Grisel S."/>
            <person name="Petersen M."/>
            <person name="Berrin J.G."/>
            <person name="Delaux P.M."/>
            <person name="Dal Grande F."/>
            <person name="Keller J."/>
        </authorList>
    </citation>
    <scope>NUCLEOTIDE SEQUENCE [LARGE SCALE GENOMIC DNA]</scope>
    <source>
        <strain evidence="1 2">SAG 2043</strain>
    </source>
</reference>
<dbReference type="Gene3D" id="1.10.510.10">
    <property type="entry name" value="Transferase(Phosphotransferase) domain 1"/>
    <property type="match status" value="1"/>
</dbReference>
<sequence length="372" mass="40631">MQTTRSDQELGEAYRGLMDTKADLMCLRPVPEGGPCLEAAERAVLAAFPAFTAAGRRYVRPNKRLRQEADQLGFVQAAVPQLSQLGRVQVSNLQLIRKGTTAAGSGSYVWECQTSLGSAILKLNRSNRESKLLQQLVGVPHVVQLVAHGTCDYIGERWHAVLLQPVVTHLTPGDSLLRVAQVAHDMAKGIQGCTERDIAQRDTTEGNIGYDEDKRGCLLDFSAGKLVPGHDWSLGVPADSPMSKDMRRITGTLIAAPLSVLRGGLHSISSMLEGVLVSVINLASNSHITGHELSTDNLMKWEIIRAGALHRRQLPEEDKIVDTLKPLVHALHNLFYPLPAESSDDQRSYNKRVTVAQFEAACQAVCNNKLLP</sequence>
<protein>
    <submittedName>
        <fullName evidence="1">Uncharacterized protein</fullName>
    </submittedName>
</protein>
<dbReference type="SUPFAM" id="SSF56112">
    <property type="entry name" value="Protein kinase-like (PK-like)"/>
    <property type="match status" value="1"/>
</dbReference>
<organism evidence="1 2">
    <name type="scientific">[Myrmecia] bisecta</name>
    <dbReference type="NCBI Taxonomy" id="41462"/>
    <lineage>
        <taxon>Eukaryota</taxon>
        <taxon>Viridiplantae</taxon>
        <taxon>Chlorophyta</taxon>
        <taxon>core chlorophytes</taxon>
        <taxon>Trebouxiophyceae</taxon>
        <taxon>Trebouxiales</taxon>
        <taxon>Trebouxiaceae</taxon>
        <taxon>Myrmecia</taxon>
    </lineage>
</organism>
<evidence type="ECO:0000313" key="1">
    <source>
        <dbReference type="EMBL" id="KAK9803027.1"/>
    </source>
</evidence>
<name>A0AAW1P0Y5_9CHLO</name>